<dbReference type="SUPFAM" id="SSF46689">
    <property type="entry name" value="Homeodomain-like"/>
    <property type="match status" value="1"/>
</dbReference>
<proteinExistence type="predicted"/>
<dbReference type="EMBL" id="CAJNAP010000008">
    <property type="protein sequence ID" value="CAE6498254.1"/>
    <property type="molecule type" value="Genomic_DNA"/>
</dbReference>
<name>A0A8H8YZP1_9PROT</name>
<dbReference type="InterPro" id="IPR055247">
    <property type="entry name" value="InsJ-like_HTH"/>
</dbReference>
<organism evidence="2 3">
    <name type="scientific">Nitrosomonas nitrosa</name>
    <dbReference type="NCBI Taxonomy" id="52442"/>
    <lineage>
        <taxon>Bacteria</taxon>
        <taxon>Pseudomonadati</taxon>
        <taxon>Pseudomonadota</taxon>
        <taxon>Betaproteobacteria</taxon>
        <taxon>Nitrosomonadales</taxon>
        <taxon>Nitrosomonadaceae</taxon>
        <taxon>Nitrosomonas</taxon>
    </lineage>
</organism>
<dbReference type="AlphaFoldDB" id="A0A8H8YZP1"/>
<dbReference type="Proteomes" id="UP000601736">
    <property type="component" value="Unassembled WGS sequence"/>
</dbReference>
<dbReference type="InterPro" id="IPR009057">
    <property type="entry name" value="Homeodomain-like_sf"/>
</dbReference>
<feature type="domain" description="Insertion element IS150 protein InsJ-like helix-turn-helix" evidence="1">
    <location>
        <begin position="55"/>
        <end position="100"/>
    </location>
</feature>
<evidence type="ECO:0000313" key="3">
    <source>
        <dbReference type="Proteomes" id="UP000601736"/>
    </source>
</evidence>
<dbReference type="RefSeq" id="WP_204799568.1">
    <property type="nucleotide sequence ID" value="NZ_CAJNAP010000008.1"/>
</dbReference>
<evidence type="ECO:0000313" key="2">
    <source>
        <dbReference type="EMBL" id="CAE6498254.1"/>
    </source>
</evidence>
<reference evidence="2" key="1">
    <citation type="submission" date="2021-02" db="EMBL/GenBank/DDBJ databases">
        <authorList>
            <person name="Han P."/>
        </authorList>
    </citation>
    <scope>NUCLEOTIDE SEQUENCE</scope>
    <source>
        <strain evidence="2">Nitrosomonas nitrosa 18-3D</strain>
    </source>
</reference>
<evidence type="ECO:0000259" key="1">
    <source>
        <dbReference type="Pfam" id="PF13518"/>
    </source>
</evidence>
<accession>A0A8H8YZP1</accession>
<sequence length="157" mass="17488">MPQLHLPLFPQGATEVTASLAFKREADQITYYHGSLPVFTHAADDLASFRMITSQFCVSGHVKQAQIARVFGIPLVTVKRAIKRYREHGPRGFYIERKRRGAAVLTESVLAEAQRLLLEGISVAEVANRLELKQDTLSKAVRAGRLHVVKKKTIAPD</sequence>
<dbReference type="Pfam" id="PF13518">
    <property type="entry name" value="HTH_28"/>
    <property type="match status" value="1"/>
</dbReference>
<protein>
    <recommendedName>
        <fullName evidence="1">Insertion element IS150 protein InsJ-like helix-turn-helix domain-containing protein</fullName>
    </recommendedName>
</protein>
<gene>
    <name evidence="2" type="ORF">NMYAN_160079</name>
</gene>
<comment type="caution">
    <text evidence="2">The sequence shown here is derived from an EMBL/GenBank/DDBJ whole genome shotgun (WGS) entry which is preliminary data.</text>
</comment>